<accession>A0A2S8STM8</accession>
<evidence type="ECO:0000313" key="3">
    <source>
        <dbReference type="EMBL" id="PQV64163.1"/>
    </source>
</evidence>
<feature type="compositionally biased region" description="Basic and acidic residues" evidence="1">
    <location>
        <begin position="145"/>
        <end position="166"/>
    </location>
</feature>
<dbReference type="RefSeq" id="WP_105483309.1">
    <property type="nucleotide sequence ID" value="NZ_NIGF01000006.1"/>
</dbReference>
<keyword evidence="2" id="KW-0472">Membrane</keyword>
<dbReference type="OrthoDB" id="9797409at2"/>
<feature type="compositionally biased region" description="Low complexity" evidence="1">
    <location>
        <begin position="170"/>
        <end position="181"/>
    </location>
</feature>
<organism evidence="3 4">
    <name type="scientific">Abditibacterium utsteinense</name>
    <dbReference type="NCBI Taxonomy" id="1960156"/>
    <lineage>
        <taxon>Bacteria</taxon>
        <taxon>Pseudomonadati</taxon>
        <taxon>Abditibacteriota</taxon>
        <taxon>Abditibacteriia</taxon>
        <taxon>Abditibacteriales</taxon>
        <taxon>Abditibacteriaceae</taxon>
        <taxon>Abditibacterium</taxon>
    </lineage>
</organism>
<keyword evidence="2" id="KW-1133">Transmembrane helix</keyword>
<dbReference type="EMBL" id="NIGF01000006">
    <property type="protein sequence ID" value="PQV64163.1"/>
    <property type="molecule type" value="Genomic_DNA"/>
</dbReference>
<feature type="region of interest" description="Disordered" evidence="1">
    <location>
        <begin position="145"/>
        <end position="181"/>
    </location>
</feature>
<name>A0A2S8STM8_9BACT</name>
<comment type="caution">
    <text evidence="3">The sequence shown here is derived from an EMBL/GenBank/DDBJ whole genome shotgun (WGS) entry which is preliminary data.</text>
</comment>
<keyword evidence="2" id="KW-0812">Transmembrane</keyword>
<gene>
    <name evidence="3" type="ORF">B1R32_1067</name>
</gene>
<reference evidence="3 4" key="1">
    <citation type="journal article" date="2018" name="Syst. Appl. Microbiol.">
        <title>Abditibacterium utsteinense sp. nov., the first cultivated member of candidate phylum FBP, isolated from ice-free Antarctic soil samples.</title>
        <authorList>
            <person name="Tahon G."/>
            <person name="Tytgat B."/>
            <person name="Lebbe L."/>
            <person name="Carlier A."/>
            <person name="Willems A."/>
        </authorList>
    </citation>
    <scope>NUCLEOTIDE SEQUENCE [LARGE SCALE GENOMIC DNA]</scope>
    <source>
        <strain evidence="3 4">LMG 29911</strain>
    </source>
</reference>
<evidence type="ECO:0000256" key="1">
    <source>
        <dbReference type="SAM" id="MobiDB-lite"/>
    </source>
</evidence>
<evidence type="ECO:0000313" key="4">
    <source>
        <dbReference type="Proteomes" id="UP000237684"/>
    </source>
</evidence>
<sequence length="304" mass="34454">MSNRYLAALQENYNLLGLAATASAFMAVGNPLLLVAGVVAEAAYLIFVPDSNWYSSHLSRRDDAKIQARRDELKAKSLPLLRPQLQTRFERLEAVRREIDGQAVSDAIWLREILRKLDFLLEKFLQFAMKEEQFRAYLAEARNEVEAQSRPPRRETREKWDSRMRQENGFSPPTSSFSAASDANLGESVSIVQSAYDREIALIQADFEAETDADTRPILEKRLEVLRRRREFIGKIGKIVANLGHQLALLEDTFGLISDELLARPPEQVLADIEDVVSQTNTMTQVLEELAPYERMLAQVGNSS</sequence>
<evidence type="ECO:0000256" key="2">
    <source>
        <dbReference type="SAM" id="Phobius"/>
    </source>
</evidence>
<dbReference type="Proteomes" id="UP000237684">
    <property type="component" value="Unassembled WGS sequence"/>
</dbReference>
<dbReference type="InParanoid" id="A0A2S8STM8"/>
<feature type="transmembrane region" description="Helical" evidence="2">
    <location>
        <begin position="20"/>
        <end position="47"/>
    </location>
</feature>
<keyword evidence="4" id="KW-1185">Reference proteome</keyword>
<protein>
    <submittedName>
        <fullName evidence="3">Uncharacterized protein</fullName>
    </submittedName>
</protein>
<proteinExistence type="predicted"/>
<dbReference type="AlphaFoldDB" id="A0A2S8STM8"/>